<evidence type="ECO:0000256" key="3">
    <source>
        <dbReference type="ARBA" id="ARBA00023002"/>
    </source>
</evidence>
<reference evidence="5" key="5">
    <citation type="journal article" date="2021" name="G3 (Bethesda)">
        <title>Aegilops tauschii genome assembly Aet v5.0 features greater sequence contiguity and improved annotation.</title>
        <authorList>
            <person name="Wang L."/>
            <person name="Zhu T."/>
            <person name="Rodriguez J.C."/>
            <person name="Deal K.R."/>
            <person name="Dubcovsky J."/>
            <person name="McGuire P.E."/>
            <person name="Lux T."/>
            <person name="Spannagl M."/>
            <person name="Mayer K.F.X."/>
            <person name="Baldrich P."/>
            <person name="Meyers B.C."/>
            <person name="Huo N."/>
            <person name="Gu Y.Q."/>
            <person name="Zhou H."/>
            <person name="Devos K.M."/>
            <person name="Bennetzen J.L."/>
            <person name="Unver T."/>
            <person name="Budak H."/>
            <person name="Gulick P.J."/>
            <person name="Galiba G."/>
            <person name="Kalapos B."/>
            <person name="Nelson D.R."/>
            <person name="Li P."/>
            <person name="You F.M."/>
            <person name="Luo M.C."/>
            <person name="Dvorak J."/>
        </authorList>
    </citation>
    <scope>NUCLEOTIDE SEQUENCE [LARGE SCALE GENOMIC DNA]</scope>
    <source>
        <strain evidence="5">cv. AL8/78</strain>
    </source>
</reference>
<evidence type="ECO:0000256" key="1">
    <source>
        <dbReference type="ARBA" id="ARBA00010617"/>
    </source>
</evidence>
<dbReference type="GO" id="GO:0004497">
    <property type="term" value="F:monooxygenase activity"/>
    <property type="evidence" value="ECO:0007669"/>
    <property type="project" value="InterPro"/>
</dbReference>
<dbReference type="EnsemblPlants" id="AET7Gv20151300.7">
    <property type="protein sequence ID" value="AET7Gv20151300.7"/>
    <property type="gene ID" value="AET7Gv20151300"/>
</dbReference>
<dbReference type="Gramene" id="AET7Gv20151300.7">
    <property type="protein sequence ID" value="AET7Gv20151300.7"/>
    <property type="gene ID" value="AET7Gv20151300"/>
</dbReference>
<dbReference type="GO" id="GO:0016705">
    <property type="term" value="F:oxidoreductase activity, acting on paired donors, with incorporation or reduction of molecular oxygen"/>
    <property type="evidence" value="ECO:0007669"/>
    <property type="project" value="InterPro"/>
</dbReference>
<comment type="similarity">
    <text evidence="1">Belongs to the cytochrome P450 family.</text>
</comment>
<evidence type="ECO:0000256" key="2">
    <source>
        <dbReference type="ARBA" id="ARBA00022723"/>
    </source>
</evidence>
<dbReference type="GO" id="GO:0020037">
    <property type="term" value="F:heme binding"/>
    <property type="evidence" value="ECO:0007669"/>
    <property type="project" value="InterPro"/>
</dbReference>
<keyword evidence="6" id="KW-1185">Reference proteome</keyword>
<dbReference type="SUPFAM" id="SSF48264">
    <property type="entry name" value="Cytochrome P450"/>
    <property type="match status" value="1"/>
</dbReference>
<organism evidence="5 6">
    <name type="scientific">Aegilops tauschii subsp. strangulata</name>
    <name type="common">Goatgrass</name>
    <dbReference type="NCBI Taxonomy" id="200361"/>
    <lineage>
        <taxon>Eukaryota</taxon>
        <taxon>Viridiplantae</taxon>
        <taxon>Streptophyta</taxon>
        <taxon>Embryophyta</taxon>
        <taxon>Tracheophyta</taxon>
        <taxon>Spermatophyta</taxon>
        <taxon>Magnoliopsida</taxon>
        <taxon>Liliopsida</taxon>
        <taxon>Poales</taxon>
        <taxon>Poaceae</taxon>
        <taxon>BOP clade</taxon>
        <taxon>Pooideae</taxon>
        <taxon>Triticodae</taxon>
        <taxon>Triticeae</taxon>
        <taxon>Triticinae</taxon>
        <taxon>Aegilops</taxon>
    </lineage>
</organism>
<sequence length="168" mass="19583">AFNTEIVKDLFGNGIFVTDGDKWRHQRKLASHEFSTKVLRDYSSDVFRMNAVKLAEKTSSAAANRITINMQDLLMRTTMDSMFKVGLGFELNTLSGSDESSIRFSKAFDEANSLVYYRYVDMFWQVKRQLNIGSEAKLKKNIQIIDDFVMQLIHQKREQMKNRHDQVR</sequence>
<reference evidence="5" key="4">
    <citation type="submission" date="2019-03" db="UniProtKB">
        <authorList>
            <consortium name="EnsemblPlants"/>
        </authorList>
    </citation>
    <scope>IDENTIFICATION</scope>
</reference>
<accession>A0A453QIS2</accession>
<evidence type="ECO:0000313" key="6">
    <source>
        <dbReference type="Proteomes" id="UP000015105"/>
    </source>
</evidence>
<reference evidence="6" key="2">
    <citation type="journal article" date="2017" name="Nat. Plants">
        <title>The Aegilops tauschii genome reveals multiple impacts of transposons.</title>
        <authorList>
            <person name="Zhao G."/>
            <person name="Zou C."/>
            <person name="Li K."/>
            <person name="Wang K."/>
            <person name="Li T."/>
            <person name="Gao L."/>
            <person name="Zhang X."/>
            <person name="Wang H."/>
            <person name="Yang Z."/>
            <person name="Liu X."/>
            <person name="Jiang W."/>
            <person name="Mao L."/>
            <person name="Kong X."/>
            <person name="Jiao Y."/>
            <person name="Jia J."/>
        </authorList>
    </citation>
    <scope>NUCLEOTIDE SEQUENCE [LARGE SCALE GENOMIC DNA]</scope>
    <source>
        <strain evidence="6">cv. AL8/78</strain>
    </source>
</reference>
<proteinExistence type="inferred from homology"/>
<reference evidence="5" key="3">
    <citation type="journal article" date="2017" name="Nature">
        <title>Genome sequence of the progenitor of the wheat D genome Aegilops tauschii.</title>
        <authorList>
            <person name="Luo M.C."/>
            <person name="Gu Y.Q."/>
            <person name="Puiu D."/>
            <person name="Wang H."/>
            <person name="Twardziok S.O."/>
            <person name="Deal K.R."/>
            <person name="Huo N."/>
            <person name="Zhu T."/>
            <person name="Wang L."/>
            <person name="Wang Y."/>
            <person name="McGuire P.E."/>
            <person name="Liu S."/>
            <person name="Long H."/>
            <person name="Ramasamy R.K."/>
            <person name="Rodriguez J.C."/>
            <person name="Van S.L."/>
            <person name="Yuan L."/>
            <person name="Wang Z."/>
            <person name="Xia Z."/>
            <person name="Xiao L."/>
            <person name="Anderson O.D."/>
            <person name="Ouyang S."/>
            <person name="Liang Y."/>
            <person name="Zimin A.V."/>
            <person name="Pertea G."/>
            <person name="Qi P."/>
            <person name="Bennetzen J.L."/>
            <person name="Dai X."/>
            <person name="Dawson M.W."/>
            <person name="Muller H.G."/>
            <person name="Kugler K."/>
            <person name="Rivarola-Duarte L."/>
            <person name="Spannagl M."/>
            <person name="Mayer K.F.X."/>
            <person name="Lu F.H."/>
            <person name="Bevan M.W."/>
            <person name="Leroy P."/>
            <person name="Li P."/>
            <person name="You F.M."/>
            <person name="Sun Q."/>
            <person name="Liu Z."/>
            <person name="Lyons E."/>
            <person name="Wicker T."/>
            <person name="Salzberg S.L."/>
            <person name="Devos K.M."/>
            <person name="Dvorak J."/>
        </authorList>
    </citation>
    <scope>NUCLEOTIDE SEQUENCE [LARGE SCALE GENOMIC DNA]</scope>
    <source>
        <strain evidence="5">cv. AL8/78</strain>
    </source>
</reference>
<reference evidence="6" key="1">
    <citation type="journal article" date="2014" name="Science">
        <title>Ancient hybridizations among the ancestral genomes of bread wheat.</title>
        <authorList>
            <consortium name="International Wheat Genome Sequencing Consortium,"/>
            <person name="Marcussen T."/>
            <person name="Sandve S.R."/>
            <person name="Heier L."/>
            <person name="Spannagl M."/>
            <person name="Pfeifer M."/>
            <person name="Jakobsen K.S."/>
            <person name="Wulff B.B."/>
            <person name="Steuernagel B."/>
            <person name="Mayer K.F."/>
            <person name="Olsen O.A."/>
        </authorList>
    </citation>
    <scope>NUCLEOTIDE SEQUENCE [LARGE SCALE GENOMIC DNA]</scope>
    <source>
        <strain evidence="6">cv. AL8/78</strain>
    </source>
</reference>
<dbReference type="AlphaFoldDB" id="A0A453QIS2"/>
<dbReference type="Pfam" id="PF00067">
    <property type="entry name" value="p450"/>
    <property type="match status" value="1"/>
</dbReference>
<keyword evidence="4" id="KW-0408">Iron</keyword>
<dbReference type="GO" id="GO:0005506">
    <property type="term" value="F:iron ion binding"/>
    <property type="evidence" value="ECO:0007669"/>
    <property type="project" value="InterPro"/>
</dbReference>
<keyword evidence="2" id="KW-0479">Metal-binding</keyword>
<protein>
    <recommendedName>
        <fullName evidence="7">Cytochrome P450</fullName>
    </recommendedName>
</protein>
<evidence type="ECO:0000313" key="5">
    <source>
        <dbReference type="EnsemblPlants" id="AET7Gv20151300.7"/>
    </source>
</evidence>
<dbReference type="InterPro" id="IPR036396">
    <property type="entry name" value="Cyt_P450_sf"/>
</dbReference>
<dbReference type="Gene3D" id="1.10.630.10">
    <property type="entry name" value="Cytochrome P450"/>
    <property type="match status" value="1"/>
</dbReference>
<dbReference type="PANTHER" id="PTHR24296">
    <property type="entry name" value="CYTOCHROME P450"/>
    <property type="match status" value="1"/>
</dbReference>
<keyword evidence="3" id="KW-0560">Oxidoreductase</keyword>
<dbReference type="Proteomes" id="UP000015105">
    <property type="component" value="Chromosome 7D"/>
</dbReference>
<name>A0A453QIS2_AEGTS</name>
<evidence type="ECO:0000256" key="4">
    <source>
        <dbReference type="ARBA" id="ARBA00023004"/>
    </source>
</evidence>
<dbReference type="InterPro" id="IPR001128">
    <property type="entry name" value="Cyt_P450"/>
</dbReference>
<evidence type="ECO:0008006" key="7">
    <source>
        <dbReference type="Google" id="ProtNLM"/>
    </source>
</evidence>